<dbReference type="AlphaFoldDB" id="A0A9W9MHC9"/>
<reference evidence="6" key="2">
    <citation type="journal article" date="2023" name="IMA Fungus">
        <title>Comparative genomic study of the Penicillium genus elucidates a diverse pangenome and 15 lateral gene transfer events.</title>
        <authorList>
            <person name="Petersen C."/>
            <person name="Sorensen T."/>
            <person name="Nielsen M.R."/>
            <person name="Sondergaard T.E."/>
            <person name="Sorensen J.L."/>
            <person name="Fitzpatrick D.A."/>
            <person name="Frisvad J.C."/>
            <person name="Nielsen K.L."/>
        </authorList>
    </citation>
    <scope>NUCLEOTIDE SEQUENCE</scope>
    <source>
        <strain evidence="6">IBT 20477</strain>
    </source>
</reference>
<keyword evidence="3" id="KW-0539">Nucleus</keyword>
<dbReference type="CDD" id="cd00067">
    <property type="entry name" value="GAL4"/>
    <property type="match status" value="1"/>
</dbReference>
<reference evidence="6" key="1">
    <citation type="submission" date="2022-11" db="EMBL/GenBank/DDBJ databases">
        <authorList>
            <person name="Petersen C."/>
        </authorList>
    </citation>
    <scope>NUCLEOTIDE SEQUENCE</scope>
    <source>
        <strain evidence="6">IBT 20477</strain>
    </source>
</reference>
<comment type="caution">
    <text evidence="6">The sequence shown here is derived from an EMBL/GenBank/DDBJ whole genome shotgun (WGS) entry which is preliminary data.</text>
</comment>
<evidence type="ECO:0000256" key="1">
    <source>
        <dbReference type="ARBA" id="ARBA00023015"/>
    </source>
</evidence>
<dbReference type="InterPro" id="IPR001138">
    <property type="entry name" value="Zn2Cys6_DnaBD"/>
</dbReference>
<evidence type="ECO:0000259" key="5">
    <source>
        <dbReference type="SMART" id="SM00906"/>
    </source>
</evidence>
<dbReference type="PANTHER" id="PTHR46910">
    <property type="entry name" value="TRANSCRIPTION FACTOR PDR1"/>
    <property type="match status" value="1"/>
</dbReference>
<proteinExistence type="predicted"/>
<accession>A0A9W9MHC9</accession>
<keyword evidence="2" id="KW-0804">Transcription</keyword>
<dbReference type="Pfam" id="PF04082">
    <property type="entry name" value="Fungal_trans"/>
    <property type="match status" value="1"/>
</dbReference>
<protein>
    <recommendedName>
        <fullName evidence="5">Xylanolytic transcriptional activator regulatory domain-containing protein</fullName>
    </recommendedName>
</protein>
<dbReference type="GO" id="GO:0006351">
    <property type="term" value="P:DNA-templated transcription"/>
    <property type="evidence" value="ECO:0007669"/>
    <property type="project" value="InterPro"/>
</dbReference>
<feature type="domain" description="Xylanolytic transcriptional activator regulatory" evidence="5">
    <location>
        <begin position="300"/>
        <end position="369"/>
    </location>
</feature>
<feature type="region of interest" description="Disordered" evidence="4">
    <location>
        <begin position="39"/>
        <end position="111"/>
    </location>
</feature>
<feature type="compositionally biased region" description="Polar residues" evidence="4">
    <location>
        <begin position="62"/>
        <end position="74"/>
    </location>
</feature>
<dbReference type="InterPro" id="IPR050987">
    <property type="entry name" value="AtrR-like"/>
</dbReference>
<evidence type="ECO:0000256" key="2">
    <source>
        <dbReference type="ARBA" id="ARBA00023163"/>
    </source>
</evidence>
<dbReference type="GO" id="GO:0000981">
    <property type="term" value="F:DNA-binding transcription factor activity, RNA polymerase II-specific"/>
    <property type="evidence" value="ECO:0007669"/>
    <property type="project" value="InterPro"/>
</dbReference>
<evidence type="ECO:0000313" key="6">
    <source>
        <dbReference type="EMBL" id="KAJ5201298.1"/>
    </source>
</evidence>
<sequence length="663" mass="73864">MSSSTALKDHSSPLPVVRCDRGNPCGNCQDHNTTCARQRVMKRTKNSTQLAVVKTRSRTRPKSPQATPTPQDPQISPPGLHDYSATTSNTYPRLDYQQSHGESPGSDKPLSLHDAHATIQYQLDNLKWLTINRRQILESGLGLVSQLSESFEDPVQVVSDITVNEEQIRTPSFELLTWMLKDIKEESFGSFVRGYFRHISEATLKQMGLNLLHRTGSPHDLLISTVCVNSMASKFLTAITTTGIDSELIHEMTHSVVQFQVAAKVALRSISLLTSPSLGLLQALLSGIFLHQGSGDITVCWELTKAACRVCMSLGLDTIMKTGGTVSEEQYYCVAWCYILDKNFAFKMGRSKPLLDIEIGHFISDLSSHQHPTSDLFQIYMSLARVQAALVPYLRGRSSILTGGLSSSHGIGKLWLVNMQQIQERIEHISSPYPDWRGLDAQSEISALQFAYHSVLTTIFHITEGAGDQSIDIRKHPPGYIFTSFDMYICRKAKHGGLVALVSYVLRMKIRMSSEVSRTLLVYPTTAYFVLFCNVVATLDTDDFKLMTTITDCLARIETTSRPIIQIRTIFRHFLSLAGEVFDDESNAMVLSQDHQVQSQSTTLQPWMPDDLFLPSTADAVSPFSPSLLAGMEDFSGIPFFPENEMFIPFGDHFPDFGNDPST</sequence>
<dbReference type="PANTHER" id="PTHR46910:SF5">
    <property type="entry name" value="ZN(II)2CYS6 TRANSCRIPTION FACTOR (EUROFUNG)"/>
    <property type="match status" value="1"/>
</dbReference>
<dbReference type="Proteomes" id="UP001150942">
    <property type="component" value="Unassembled WGS sequence"/>
</dbReference>
<dbReference type="EMBL" id="JAPQKQ010000004">
    <property type="protein sequence ID" value="KAJ5201298.1"/>
    <property type="molecule type" value="Genomic_DNA"/>
</dbReference>
<dbReference type="GO" id="GO:0008270">
    <property type="term" value="F:zinc ion binding"/>
    <property type="evidence" value="ECO:0007669"/>
    <property type="project" value="InterPro"/>
</dbReference>
<keyword evidence="1" id="KW-0805">Transcription regulation</keyword>
<dbReference type="SMART" id="SM00906">
    <property type="entry name" value="Fungal_trans"/>
    <property type="match status" value="1"/>
</dbReference>
<dbReference type="GO" id="GO:0003677">
    <property type="term" value="F:DNA binding"/>
    <property type="evidence" value="ECO:0007669"/>
    <property type="project" value="InterPro"/>
</dbReference>
<evidence type="ECO:0000256" key="3">
    <source>
        <dbReference type="ARBA" id="ARBA00023242"/>
    </source>
</evidence>
<dbReference type="InterPro" id="IPR007219">
    <property type="entry name" value="XnlR_reg_dom"/>
</dbReference>
<name>A0A9W9MHC9_9EURO</name>
<dbReference type="CDD" id="cd12148">
    <property type="entry name" value="fungal_TF_MHR"/>
    <property type="match status" value="1"/>
</dbReference>
<keyword evidence="7" id="KW-1185">Reference proteome</keyword>
<gene>
    <name evidence="6" type="ORF">N7449_006101</name>
</gene>
<evidence type="ECO:0000313" key="7">
    <source>
        <dbReference type="Proteomes" id="UP001150942"/>
    </source>
</evidence>
<feature type="compositionally biased region" description="Polar residues" evidence="4">
    <location>
        <begin position="84"/>
        <end position="101"/>
    </location>
</feature>
<organism evidence="6 7">
    <name type="scientific">Penicillium cf. viridicatum</name>
    <dbReference type="NCBI Taxonomy" id="2972119"/>
    <lineage>
        <taxon>Eukaryota</taxon>
        <taxon>Fungi</taxon>
        <taxon>Dikarya</taxon>
        <taxon>Ascomycota</taxon>
        <taxon>Pezizomycotina</taxon>
        <taxon>Eurotiomycetes</taxon>
        <taxon>Eurotiomycetidae</taxon>
        <taxon>Eurotiales</taxon>
        <taxon>Aspergillaceae</taxon>
        <taxon>Penicillium</taxon>
    </lineage>
</organism>
<dbReference type="OrthoDB" id="103819at2759"/>
<evidence type="ECO:0000256" key="4">
    <source>
        <dbReference type="SAM" id="MobiDB-lite"/>
    </source>
</evidence>